<keyword evidence="6" id="KW-0067">ATP-binding</keyword>
<evidence type="ECO:0000256" key="2">
    <source>
        <dbReference type="ARBA" id="ARBA00012135"/>
    </source>
</evidence>
<dbReference type="EC" id="2.7.1.49" evidence="2"/>
<name>A0A399F250_9DEIN</name>
<accession>A0A399F250</accession>
<dbReference type="InterPro" id="IPR013749">
    <property type="entry name" value="PM/HMP-P_kinase-1"/>
</dbReference>
<dbReference type="InterPro" id="IPR029056">
    <property type="entry name" value="Ribokinase-like"/>
</dbReference>
<dbReference type="GO" id="GO:0008972">
    <property type="term" value="F:phosphomethylpyrimidine kinase activity"/>
    <property type="evidence" value="ECO:0007669"/>
    <property type="project" value="InterPro"/>
</dbReference>
<evidence type="ECO:0000313" key="8">
    <source>
        <dbReference type="EMBL" id="RIH88691.1"/>
    </source>
</evidence>
<dbReference type="NCBIfam" id="TIGR00097">
    <property type="entry name" value="HMP-P_kinase"/>
    <property type="match status" value="1"/>
</dbReference>
<dbReference type="Gene3D" id="3.40.1190.20">
    <property type="match status" value="1"/>
</dbReference>
<dbReference type="OrthoDB" id="9810880at2"/>
<keyword evidence="3 8" id="KW-0808">Transferase</keyword>
<evidence type="ECO:0000256" key="4">
    <source>
        <dbReference type="ARBA" id="ARBA00022741"/>
    </source>
</evidence>
<keyword evidence="5 8" id="KW-0418">Kinase</keyword>
<dbReference type="EMBL" id="QWLA01000008">
    <property type="protein sequence ID" value="RIH88691.1"/>
    <property type="molecule type" value="Genomic_DNA"/>
</dbReference>
<comment type="pathway">
    <text evidence="1">Cofactor biosynthesis; thiamine diphosphate biosynthesis.</text>
</comment>
<evidence type="ECO:0000256" key="6">
    <source>
        <dbReference type="ARBA" id="ARBA00022840"/>
    </source>
</evidence>
<dbReference type="PANTHER" id="PTHR20858:SF17">
    <property type="entry name" value="HYDROXYMETHYLPYRIMIDINE_PHOSPHOMETHYLPYRIMIDINE KINASE THI20-RELATED"/>
    <property type="match status" value="1"/>
</dbReference>
<dbReference type="Proteomes" id="UP000265341">
    <property type="component" value="Unassembled WGS sequence"/>
</dbReference>
<dbReference type="RefSeq" id="WP_119276064.1">
    <property type="nucleotide sequence ID" value="NZ_QWLA01000008.1"/>
</dbReference>
<dbReference type="CDD" id="cd01169">
    <property type="entry name" value="HMPP_kinase"/>
    <property type="match status" value="1"/>
</dbReference>
<evidence type="ECO:0000259" key="7">
    <source>
        <dbReference type="Pfam" id="PF08543"/>
    </source>
</evidence>
<dbReference type="InterPro" id="IPR004399">
    <property type="entry name" value="HMP/HMP-P_kinase_dom"/>
</dbReference>
<evidence type="ECO:0000256" key="3">
    <source>
        <dbReference type="ARBA" id="ARBA00022679"/>
    </source>
</evidence>
<sequence length="267" mass="27440">MPVPIALTIAGSDPSGGAGLQADLKTFHRFGVYGMSVVSVLTVQNTLGVREVVPLEATLVARQLKAVLYDPGAHALKTGALGNTAILEAIAPVLAQAALPLVVDPVLLSKSGQELLPSPALEALRSCLLPLATLLTPNLLEAQALLGQPIRDLADAREAARQLGSLGARAVLLKGGHLAGEEATDVLWDGHALYLFPARKIPSAHTHGTGCTLSAAITALLARGIPLHEAVARAKRFVSQAIETAPGIGQGIGPLNHWAGEGDVDGP</sequence>
<dbReference type="GO" id="GO:0008902">
    <property type="term" value="F:hydroxymethylpyrimidine kinase activity"/>
    <property type="evidence" value="ECO:0007669"/>
    <property type="project" value="UniProtKB-EC"/>
</dbReference>
<dbReference type="GO" id="GO:0009228">
    <property type="term" value="P:thiamine biosynthetic process"/>
    <property type="evidence" value="ECO:0007669"/>
    <property type="project" value="InterPro"/>
</dbReference>
<comment type="caution">
    <text evidence="8">The sequence shown here is derived from an EMBL/GenBank/DDBJ whole genome shotgun (WGS) entry which is preliminary data.</text>
</comment>
<gene>
    <name evidence="8" type="primary">thiD</name>
    <name evidence="8" type="ORF">Mrose_00724</name>
</gene>
<proteinExistence type="predicted"/>
<evidence type="ECO:0000256" key="1">
    <source>
        <dbReference type="ARBA" id="ARBA00004948"/>
    </source>
</evidence>
<feature type="domain" description="Pyridoxamine kinase/Phosphomethylpyrimidine kinase" evidence="7">
    <location>
        <begin position="13"/>
        <end position="256"/>
    </location>
</feature>
<evidence type="ECO:0000256" key="5">
    <source>
        <dbReference type="ARBA" id="ARBA00022777"/>
    </source>
</evidence>
<reference evidence="8 9" key="1">
    <citation type="submission" date="2018-08" db="EMBL/GenBank/DDBJ databases">
        <title>Meiothermus roseus NBRC 110900 genome sequencing project.</title>
        <authorList>
            <person name="Da Costa M.S."/>
            <person name="Albuquerque L."/>
            <person name="Raposo P."/>
            <person name="Froufe H.J.C."/>
            <person name="Barroso C.S."/>
            <person name="Egas C."/>
        </authorList>
    </citation>
    <scope>NUCLEOTIDE SEQUENCE [LARGE SCALE GENOMIC DNA]</scope>
    <source>
        <strain evidence="8 9">NBRC 110900</strain>
    </source>
</reference>
<protein>
    <recommendedName>
        <fullName evidence="2">hydroxymethylpyrimidine kinase</fullName>
        <ecNumber evidence="2">2.7.1.49</ecNumber>
    </recommendedName>
</protein>
<dbReference type="GO" id="GO:0005524">
    <property type="term" value="F:ATP binding"/>
    <property type="evidence" value="ECO:0007669"/>
    <property type="project" value="UniProtKB-KW"/>
</dbReference>
<dbReference type="AlphaFoldDB" id="A0A399F250"/>
<evidence type="ECO:0000313" key="9">
    <source>
        <dbReference type="Proteomes" id="UP000265341"/>
    </source>
</evidence>
<dbReference type="FunFam" id="3.40.1190.20:FF:000003">
    <property type="entry name" value="Phosphomethylpyrimidine kinase ThiD"/>
    <property type="match status" value="1"/>
</dbReference>
<keyword evidence="9" id="KW-1185">Reference proteome</keyword>
<dbReference type="SUPFAM" id="SSF53613">
    <property type="entry name" value="Ribokinase-like"/>
    <property type="match status" value="1"/>
</dbReference>
<keyword evidence="4" id="KW-0547">Nucleotide-binding</keyword>
<dbReference type="Pfam" id="PF08543">
    <property type="entry name" value="Phos_pyr_kin"/>
    <property type="match status" value="1"/>
</dbReference>
<organism evidence="8 9">
    <name type="scientific">Calidithermus roseus</name>
    <dbReference type="NCBI Taxonomy" id="1644118"/>
    <lineage>
        <taxon>Bacteria</taxon>
        <taxon>Thermotogati</taxon>
        <taxon>Deinococcota</taxon>
        <taxon>Deinococci</taxon>
        <taxon>Thermales</taxon>
        <taxon>Thermaceae</taxon>
        <taxon>Calidithermus</taxon>
    </lineage>
</organism>
<dbReference type="GO" id="GO:0005829">
    <property type="term" value="C:cytosol"/>
    <property type="evidence" value="ECO:0007669"/>
    <property type="project" value="TreeGrafter"/>
</dbReference>
<dbReference type="PANTHER" id="PTHR20858">
    <property type="entry name" value="PHOSPHOMETHYLPYRIMIDINE KINASE"/>
    <property type="match status" value="1"/>
</dbReference>